<keyword evidence="9 10" id="KW-0413">Isomerase</keyword>
<dbReference type="GO" id="GO:0019323">
    <property type="term" value="P:pentose catabolic process"/>
    <property type="evidence" value="ECO:0007669"/>
    <property type="project" value="UniProtKB-UniRule"/>
</dbReference>
<dbReference type="KEGG" id="pns:A9D12_04935"/>
<dbReference type="EC" id="5.1.3.1" evidence="7 10"/>
<feature type="binding site" evidence="10 13">
    <location>
        <position position="36"/>
    </location>
    <ligand>
        <name>a divalent metal cation</name>
        <dbReference type="ChEBI" id="CHEBI:60240"/>
    </ligand>
</feature>
<evidence type="ECO:0000256" key="6">
    <source>
        <dbReference type="ARBA" id="ARBA00009541"/>
    </source>
</evidence>
<evidence type="ECO:0000256" key="8">
    <source>
        <dbReference type="ARBA" id="ARBA00022723"/>
    </source>
</evidence>
<feature type="binding site" evidence="10 13">
    <location>
        <position position="176"/>
    </location>
    <ligand>
        <name>a divalent metal cation</name>
        <dbReference type="ChEBI" id="CHEBI:60240"/>
    </ligand>
</feature>
<proteinExistence type="inferred from homology"/>
<comment type="cofactor">
    <cofactor evidence="3">
        <name>Co(2+)</name>
        <dbReference type="ChEBI" id="CHEBI:48828"/>
    </cofactor>
</comment>
<comment type="function">
    <text evidence="10">Catalyzes the reversible epimerization of D-ribulose 5-phosphate to D-xylulose 5-phosphate.</text>
</comment>
<dbReference type="FunFam" id="3.20.20.70:FF:000004">
    <property type="entry name" value="Ribulose-phosphate 3-epimerase"/>
    <property type="match status" value="1"/>
</dbReference>
<dbReference type="OrthoDB" id="1645589at2"/>
<feature type="active site" description="Proton donor" evidence="10 12">
    <location>
        <position position="176"/>
    </location>
</feature>
<comment type="cofactor">
    <cofactor evidence="2">
        <name>Mn(2+)</name>
        <dbReference type="ChEBI" id="CHEBI:29035"/>
    </cofactor>
</comment>
<evidence type="ECO:0000256" key="3">
    <source>
        <dbReference type="ARBA" id="ARBA00001941"/>
    </source>
</evidence>
<dbReference type="Pfam" id="PF00834">
    <property type="entry name" value="Ribul_P_3_epim"/>
    <property type="match status" value="1"/>
</dbReference>
<comment type="cofactor">
    <cofactor evidence="4">
        <name>Zn(2+)</name>
        <dbReference type="ChEBI" id="CHEBI:29105"/>
    </cofactor>
</comment>
<keyword evidence="8 10" id="KW-0479">Metal-binding</keyword>
<comment type="cofactor">
    <cofactor evidence="5">
        <name>Fe(2+)</name>
        <dbReference type="ChEBI" id="CHEBI:29033"/>
    </cofactor>
</comment>
<dbReference type="STRING" id="1112.A9D12_04935"/>
<evidence type="ECO:0000256" key="12">
    <source>
        <dbReference type="PIRSR" id="PIRSR001461-1"/>
    </source>
</evidence>
<dbReference type="GO" id="GO:0006098">
    <property type="term" value="P:pentose-phosphate shunt"/>
    <property type="evidence" value="ECO:0007669"/>
    <property type="project" value="UniProtKB-UniRule"/>
</dbReference>
<evidence type="ECO:0000256" key="7">
    <source>
        <dbReference type="ARBA" id="ARBA00013188"/>
    </source>
</evidence>
<dbReference type="NCBIfam" id="NF004076">
    <property type="entry name" value="PRK05581.1-4"/>
    <property type="match status" value="1"/>
</dbReference>
<feature type="binding site" evidence="10 14">
    <location>
        <begin position="143"/>
        <end position="146"/>
    </location>
    <ligand>
        <name>substrate</name>
    </ligand>
</feature>
<keyword evidence="13" id="KW-0464">Manganese</keyword>
<gene>
    <name evidence="10" type="primary">rpe</name>
    <name evidence="15" type="ORF">A9D12_04935</name>
</gene>
<evidence type="ECO:0000256" key="13">
    <source>
        <dbReference type="PIRSR" id="PIRSR001461-2"/>
    </source>
</evidence>
<reference evidence="15 16" key="1">
    <citation type="submission" date="2016-05" db="EMBL/GenBank/DDBJ databases">
        <title>Compelete Genome Sequence of Bacteriochlorophyll-Synthesizing Bacterium Porphyrobacter neustonensis DSM 9434.</title>
        <authorList>
            <person name="Shi X.-L."/>
            <person name="Wu Y.-H."/>
            <person name="Cheng H."/>
            <person name="Xu L."/>
            <person name="Zhang X.-Q."/>
            <person name="Wang C.-S."/>
            <person name="Xu X.-W."/>
        </authorList>
    </citation>
    <scope>NUCLEOTIDE SEQUENCE [LARGE SCALE GENOMIC DNA]</scope>
    <source>
        <strain evidence="15 16">DSM 9434</strain>
    </source>
</reference>
<feature type="binding site" evidence="10 14">
    <location>
        <begin position="198"/>
        <end position="199"/>
    </location>
    <ligand>
        <name>substrate</name>
    </ligand>
</feature>
<dbReference type="PROSITE" id="PS01085">
    <property type="entry name" value="RIBUL_P_3_EPIMER_1"/>
    <property type="match status" value="1"/>
</dbReference>
<dbReference type="SUPFAM" id="SSF51366">
    <property type="entry name" value="Ribulose-phoshate binding barrel"/>
    <property type="match status" value="1"/>
</dbReference>
<evidence type="ECO:0000256" key="1">
    <source>
        <dbReference type="ARBA" id="ARBA00001782"/>
    </source>
</evidence>
<evidence type="ECO:0000256" key="4">
    <source>
        <dbReference type="ARBA" id="ARBA00001947"/>
    </source>
</evidence>
<keyword evidence="13" id="KW-0170">Cobalt</keyword>
<feature type="binding site" evidence="10 13">
    <location>
        <position position="34"/>
    </location>
    <ligand>
        <name>a divalent metal cation</name>
        <dbReference type="ChEBI" id="CHEBI:60240"/>
    </ligand>
</feature>
<feature type="binding site" evidence="14">
    <location>
        <position position="178"/>
    </location>
    <ligand>
        <name>substrate</name>
    </ligand>
</feature>
<dbReference type="Gene3D" id="3.20.20.70">
    <property type="entry name" value="Aldolase class I"/>
    <property type="match status" value="1"/>
</dbReference>
<dbReference type="InterPro" id="IPR026019">
    <property type="entry name" value="Ribul_P_3_epim"/>
</dbReference>
<dbReference type="InterPro" id="IPR011060">
    <property type="entry name" value="RibuloseP-bd_barrel"/>
</dbReference>
<name>A0A192D3R0_9SPHN</name>
<feature type="binding site" evidence="10 13">
    <location>
        <position position="67"/>
    </location>
    <ligand>
        <name>a divalent metal cation</name>
        <dbReference type="ChEBI" id="CHEBI:60240"/>
    </ligand>
</feature>
<dbReference type="Proteomes" id="UP000078263">
    <property type="component" value="Chromosome"/>
</dbReference>
<evidence type="ECO:0000256" key="5">
    <source>
        <dbReference type="ARBA" id="ARBA00001954"/>
    </source>
</evidence>
<dbReference type="PANTHER" id="PTHR11749">
    <property type="entry name" value="RIBULOSE-5-PHOSPHATE-3-EPIMERASE"/>
    <property type="match status" value="1"/>
</dbReference>
<dbReference type="GO" id="GO:0004750">
    <property type="term" value="F:D-ribulose-phosphate 3-epimerase activity"/>
    <property type="evidence" value="ECO:0007669"/>
    <property type="project" value="UniProtKB-UniRule"/>
</dbReference>
<dbReference type="CDD" id="cd00429">
    <property type="entry name" value="RPE"/>
    <property type="match status" value="1"/>
</dbReference>
<evidence type="ECO:0000256" key="14">
    <source>
        <dbReference type="PIRSR" id="PIRSR001461-3"/>
    </source>
</evidence>
<evidence type="ECO:0000313" key="16">
    <source>
        <dbReference type="Proteomes" id="UP000078263"/>
    </source>
</evidence>
<evidence type="ECO:0000313" key="15">
    <source>
        <dbReference type="EMBL" id="ANK12399.1"/>
    </source>
</evidence>
<organism evidence="15 16">
    <name type="scientific">Erythrobacter neustonensis</name>
    <dbReference type="NCBI Taxonomy" id="1112"/>
    <lineage>
        <taxon>Bacteria</taxon>
        <taxon>Pseudomonadati</taxon>
        <taxon>Pseudomonadota</taxon>
        <taxon>Alphaproteobacteria</taxon>
        <taxon>Sphingomonadales</taxon>
        <taxon>Erythrobacteraceae</taxon>
        <taxon>Erythrobacter/Porphyrobacter group</taxon>
        <taxon>Erythrobacter</taxon>
    </lineage>
</organism>
<dbReference type="InterPro" id="IPR000056">
    <property type="entry name" value="Ribul_P_3_epim-like"/>
</dbReference>
<accession>A0A192D3R0</accession>
<dbReference type="InterPro" id="IPR013785">
    <property type="entry name" value="Aldolase_TIM"/>
</dbReference>
<dbReference type="PROSITE" id="PS01086">
    <property type="entry name" value="RIBUL_P_3_EPIMER_2"/>
    <property type="match status" value="1"/>
</dbReference>
<dbReference type="GO" id="GO:0046872">
    <property type="term" value="F:metal ion binding"/>
    <property type="evidence" value="ECO:0007669"/>
    <property type="project" value="UniProtKB-UniRule"/>
</dbReference>
<dbReference type="HAMAP" id="MF_02227">
    <property type="entry name" value="RPE"/>
    <property type="match status" value="1"/>
</dbReference>
<evidence type="ECO:0000256" key="10">
    <source>
        <dbReference type="HAMAP-Rule" id="MF_02227"/>
    </source>
</evidence>
<keyword evidence="13" id="KW-0862">Zinc</keyword>
<sequence length="220" mass="23022">MTTPLISPSILSADFARLGEEVRAVDAAGADWIHIDVMDGHFVPNITIGPDVVKALRPHSAKPFDVHLMISPVDAYLEAFASAGADIITVHPEAGPHIHRTLQAIKALGKKAGVVINPGTPVEVLDNLMDLADLVLVMSVNPGFGGQSFIPSQLDKIARIRSMITRSGRAIHLQVDGGVNAETARMCVEAGADVLVAGSATFKGGADHYAANIAALKAGR</sequence>
<dbReference type="GO" id="GO:0005737">
    <property type="term" value="C:cytoplasm"/>
    <property type="evidence" value="ECO:0007669"/>
    <property type="project" value="UniProtKB-ARBA"/>
</dbReference>
<keyword evidence="10 11" id="KW-0119">Carbohydrate metabolism</keyword>
<evidence type="ECO:0000256" key="9">
    <source>
        <dbReference type="ARBA" id="ARBA00023235"/>
    </source>
</evidence>
<dbReference type="RefSeq" id="WP_068350310.1">
    <property type="nucleotide sequence ID" value="NZ_CP016033.1"/>
</dbReference>
<dbReference type="AlphaFoldDB" id="A0A192D3R0"/>
<dbReference type="NCBIfam" id="TIGR01163">
    <property type="entry name" value="rpe"/>
    <property type="match status" value="1"/>
</dbReference>
<feature type="active site" description="Proton acceptor" evidence="10 12">
    <location>
        <position position="36"/>
    </location>
</feature>
<keyword evidence="16" id="KW-1185">Reference proteome</keyword>
<comment type="catalytic activity">
    <reaction evidence="1 10 11">
        <text>D-ribulose 5-phosphate = D-xylulose 5-phosphate</text>
        <dbReference type="Rhea" id="RHEA:13677"/>
        <dbReference type="ChEBI" id="CHEBI:57737"/>
        <dbReference type="ChEBI" id="CHEBI:58121"/>
        <dbReference type="EC" id="5.1.3.1"/>
    </reaction>
</comment>
<feature type="binding site" evidence="10">
    <location>
        <begin position="176"/>
        <end position="178"/>
    </location>
    <ligand>
        <name>substrate</name>
    </ligand>
</feature>
<dbReference type="EMBL" id="CP016033">
    <property type="protein sequence ID" value="ANK12399.1"/>
    <property type="molecule type" value="Genomic_DNA"/>
</dbReference>
<protein>
    <recommendedName>
        <fullName evidence="7 10">Ribulose-phosphate 3-epimerase</fullName>
        <ecNumber evidence="7 10">5.1.3.1</ecNumber>
    </recommendedName>
</protein>
<evidence type="ECO:0000256" key="2">
    <source>
        <dbReference type="ARBA" id="ARBA00001936"/>
    </source>
</evidence>
<feature type="binding site" evidence="10 14">
    <location>
        <position position="9"/>
    </location>
    <ligand>
        <name>substrate</name>
    </ligand>
</feature>
<comment type="similarity">
    <text evidence="6 10 11">Belongs to the ribulose-phosphate 3-epimerase family.</text>
</comment>
<feature type="binding site" evidence="10 14">
    <location>
        <position position="67"/>
    </location>
    <ligand>
        <name>substrate</name>
    </ligand>
</feature>
<dbReference type="PIRSF" id="PIRSF001461">
    <property type="entry name" value="RPE"/>
    <property type="match status" value="1"/>
</dbReference>
<comment type="cofactor">
    <cofactor evidence="10 13">
        <name>a divalent metal cation</name>
        <dbReference type="ChEBI" id="CHEBI:60240"/>
    </cofactor>
    <text evidence="10 13">Binds 1 divalent metal cation per subunit.</text>
</comment>
<evidence type="ECO:0000256" key="11">
    <source>
        <dbReference type="PIRNR" id="PIRNR001461"/>
    </source>
</evidence>
<comment type="pathway">
    <text evidence="10">Carbohydrate degradation.</text>
</comment>